<dbReference type="InterPro" id="IPR028082">
    <property type="entry name" value="Peripla_BP_I"/>
</dbReference>
<evidence type="ECO:0000313" key="10">
    <source>
        <dbReference type="EMBL" id="VDD93256.1"/>
    </source>
</evidence>
<dbReference type="EMBL" id="UXUI01009213">
    <property type="protein sequence ID" value="VDD93256.1"/>
    <property type="molecule type" value="Genomic_DNA"/>
</dbReference>
<keyword evidence="4 8" id="KW-1133">Transmembrane helix</keyword>
<keyword evidence="6" id="KW-0675">Receptor</keyword>
<reference evidence="12" key="1">
    <citation type="submission" date="2017-02" db="UniProtKB">
        <authorList>
            <consortium name="WormBaseParasite"/>
        </authorList>
    </citation>
    <scope>IDENTIFICATION</scope>
</reference>
<accession>A0A0N4VD53</accession>
<keyword evidence="7" id="KW-0325">Glycoprotein</keyword>
<dbReference type="WBParaSite" id="EVEC_0000852301-mRNA-1">
    <property type="protein sequence ID" value="EVEC_0000852301-mRNA-1"/>
    <property type="gene ID" value="EVEC_0000852301"/>
</dbReference>
<dbReference type="InterPro" id="IPR052612">
    <property type="entry name" value="ANP_Clearance_Receptor"/>
</dbReference>
<dbReference type="PANTHER" id="PTHR44755">
    <property type="entry name" value="NATRIURETIC PEPTIDE RECEPTOR 3-RELATED"/>
    <property type="match status" value="1"/>
</dbReference>
<dbReference type="InterPro" id="IPR001170">
    <property type="entry name" value="ANPR/GUC"/>
</dbReference>
<proteinExistence type="predicted"/>
<evidence type="ECO:0000256" key="3">
    <source>
        <dbReference type="ARBA" id="ARBA00022729"/>
    </source>
</evidence>
<keyword evidence="3" id="KW-0732">Signal</keyword>
<dbReference type="Pfam" id="PF01094">
    <property type="entry name" value="ANF_receptor"/>
    <property type="match status" value="1"/>
</dbReference>
<evidence type="ECO:0000256" key="7">
    <source>
        <dbReference type="ARBA" id="ARBA00023180"/>
    </source>
</evidence>
<evidence type="ECO:0000259" key="9">
    <source>
        <dbReference type="Pfam" id="PF01094"/>
    </source>
</evidence>
<dbReference type="InterPro" id="IPR001828">
    <property type="entry name" value="ANF_lig-bd_rcpt"/>
</dbReference>
<organism evidence="12">
    <name type="scientific">Enterobius vermicularis</name>
    <name type="common">Human pinworm</name>
    <dbReference type="NCBI Taxonomy" id="51028"/>
    <lineage>
        <taxon>Eukaryota</taxon>
        <taxon>Metazoa</taxon>
        <taxon>Ecdysozoa</taxon>
        <taxon>Nematoda</taxon>
        <taxon>Chromadorea</taxon>
        <taxon>Rhabditida</taxon>
        <taxon>Spirurina</taxon>
        <taxon>Oxyuridomorpha</taxon>
        <taxon>Oxyuroidea</taxon>
        <taxon>Oxyuridae</taxon>
        <taxon>Enterobius</taxon>
    </lineage>
</organism>
<evidence type="ECO:0000256" key="4">
    <source>
        <dbReference type="ARBA" id="ARBA00022989"/>
    </source>
</evidence>
<dbReference type="Gene3D" id="3.40.50.2300">
    <property type="match status" value="2"/>
</dbReference>
<dbReference type="GO" id="GO:0007165">
    <property type="term" value="P:signal transduction"/>
    <property type="evidence" value="ECO:0007669"/>
    <property type="project" value="TreeGrafter"/>
</dbReference>
<dbReference type="Proteomes" id="UP000274131">
    <property type="component" value="Unassembled WGS sequence"/>
</dbReference>
<dbReference type="STRING" id="51028.A0A0N4VD53"/>
<dbReference type="AlphaFoldDB" id="A0A0N4VD53"/>
<evidence type="ECO:0000256" key="2">
    <source>
        <dbReference type="ARBA" id="ARBA00022692"/>
    </source>
</evidence>
<evidence type="ECO:0000256" key="1">
    <source>
        <dbReference type="ARBA" id="ARBA00004479"/>
    </source>
</evidence>
<keyword evidence="11" id="KW-1185">Reference proteome</keyword>
<dbReference type="OrthoDB" id="1890790at2759"/>
<protein>
    <submittedName>
        <fullName evidence="12">ANF_receptor domain-containing protein</fullName>
    </submittedName>
</protein>
<gene>
    <name evidence="10" type="ORF">EVEC_LOCUS8007</name>
</gene>
<sequence length="480" mass="54334">MVTVKTFKDYYSDNLNALLGFADSYTLATVAKVTAGLPDGLPIVTTAGRVSALGVKSEYPYLTRLMGSWDQLAAGVYKFLQIDKLTETSTLYNIGFFLHDPKRSPKAKKAAEQNEVSSDCYFAMHGIKQYFVDHNQKYREKWRRYIPTSIFDEQYLDSKTIQKLLKELTTISNTILLCGSPKTVRNVMKEAENLGLTTSGNFSFYNIDLGATPTASDNNDRMPQYSSGLQSLRTIGFRRFYDSKYYETEQRIRDRAENFYNYGAKYGKPYRTNDFIMSFYDAVMLYAKALNQSLASGQRIQDTSLLTKTMWNLNFNGIIGNVSFNERGDKKMQTVLSTYSPVRQRFTDVATYSDADDRLQIIDALLFKSTVPKISAANSAPAIPSVSLDTQSTLDRRFNYEPKLVVIVVLALTMTVILIVAISRDRSQRAQLSKLRSGFDGKLLHQQFLDAEKDALMVWQKTSLANNPLIKLHVTNDSNC</sequence>
<dbReference type="GO" id="GO:0017046">
    <property type="term" value="F:peptide hormone binding"/>
    <property type="evidence" value="ECO:0007669"/>
    <property type="project" value="TreeGrafter"/>
</dbReference>
<keyword evidence="2 8" id="KW-0812">Transmembrane</keyword>
<name>A0A0N4VD53_ENTVE</name>
<evidence type="ECO:0000313" key="12">
    <source>
        <dbReference type="WBParaSite" id="EVEC_0000852301-mRNA-1"/>
    </source>
</evidence>
<evidence type="ECO:0000313" key="11">
    <source>
        <dbReference type="Proteomes" id="UP000274131"/>
    </source>
</evidence>
<dbReference type="GO" id="GO:0016020">
    <property type="term" value="C:membrane"/>
    <property type="evidence" value="ECO:0007669"/>
    <property type="project" value="UniProtKB-SubCell"/>
</dbReference>
<keyword evidence="5 8" id="KW-0472">Membrane</keyword>
<dbReference type="GO" id="GO:0038023">
    <property type="term" value="F:signaling receptor activity"/>
    <property type="evidence" value="ECO:0007669"/>
    <property type="project" value="TreeGrafter"/>
</dbReference>
<evidence type="ECO:0000256" key="6">
    <source>
        <dbReference type="ARBA" id="ARBA00023170"/>
    </source>
</evidence>
<evidence type="ECO:0000256" key="5">
    <source>
        <dbReference type="ARBA" id="ARBA00023136"/>
    </source>
</evidence>
<dbReference type="PANTHER" id="PTHR44755:SF9">
    <property type="entry name" value="PROTEIN CBG14864"/>
    <property type="match status" value="1"/>
</dbReference>
<dbReference type="PRINTS" id="PR00255">
    <property type="entry name" value="NATPEPTIDER"/>
</dbReference>
<feature type="transmembrane region" description="Helical" evidence="8">
    <location>
        <begin position="404"/>
        <end position="422"/>
    </location>
</feature>
<reference evidence="10 11" key="2">
    <citation type="submission" date="2018-10" db="EMBL/GenBank/DDBJ databases">
        <authorList>
            <consortium name="Pathogen Informatics"/>
        </authorList>
    </citation>
    <scope>NUCLEOTIDE SEQUENCE [LARGE SCALE GENOMIC DNA]</scope>
</reference>
<evidence type="ECO:0000256" key="8">
    <source>
        <dbReference type="SAM" id="Phobius"/>
    </source>
</evidence>
<dbReference type="SUPFAM" id="SSF53822">
    <property type="entry name" value="Periplasmic binding protein-like I"/>
    <property type="match status" value="1"/>
</dbReference>
<comment type="subcellular location">
    <subcellularLocation>
        <location evidence="1">Membrane</location>
        <topology evidence="1">Single-pass type I membrane protein</topology>
    </subcellularLocation>
</comment>
<feature type="domain" description="Receptor ligand binding region" evidence="9">
    <location>
        <begin position="157"/>
        <end position="334"/>
    </location>
</feature>